<accession>A0A6M0RSV9</accession>
<organism evidence="2 3">
    <name type="scientific">Adonisia turfae CCMR0081</name>
    <dbReference type="NCBI Taxonomy" id="2292702"/>
    <lineage>
        <taxon>Bacteria</taxon>
        <taxon>Bacillati</taxon>
        <taxon>Cyanobacteriota</taxon>
        <taxon>Adonisia</taxon>
        <taxon>Adonisia turfae</taxon>
    </lineage>
</organism>
<feature type="transmembrane region" description="Helical" evidence="1">
    <location>
        <begin position="12"/>
        <end position="31"/>
    </location>
</feature>
<comment type="caution">
    <text evidence="2">The sequence shown here is derived from an EMBL/GenBank/DDBJ whole genome shotgun (WGS) entry which is preliminary data.</text>
</comment>
<keyword evidence="1" id="KW-0812">Transmembrane</keyword>
<keyword evidence="1" id="KW-1133">Transmembrane helix</keyword>
<sequence length="86" mass="9388">MQGLTKVSKAIHRGITAVAMTIAIATIYAAMPAENQANSGEVLRHQIQAILKLHQADKEITQDMQDSQESLATLLLSSRTKAYSHQ</sequence>
<evidence type="ECO:0000313" key="3">
    <source>
        <dbReference type="Proteomes" id="UP000481033"/>
    </source>
</evidence>
<name>A0A6M0RSV9_9CYAN</name>
<evidence type="ECO:0000313" key="2">
    <source>
        <dbReference type="EMBL" id="NEZ59246.1"/>
    </source>
</evidence>
<dbReference type="RefSeq" id="WP_163664058.1">
    <property type="nucleotide sequence ID" value="NZ_QXHD01000004.1"/>
</dbReference>
<reference evidence="2 3" key="1">
    <citation type="journal article" date="2020" name="Microb. Ecol.">
        <title>Ecogenomics of the Marine Benthic Filamentous Cyanobacterium Adonisia.</title>
        <authorList>
            <person name="Walter J.M."/>
            <person name="Coutinho F.H."/>
            <person name="Leomil L."/>
            <person name="Hargreaves P.I."/>
            <person name="Campeao M.E."/>
            <person name="Vieira V.V."/>
            <person name="Silva B.S."/>
            <person name="Fistarol G.O."/>
            <person name="Salomon P.S."/>
            <person name="Sawabe T."/>
            <person name="Mino S."/>
            <person name="Hosokawa M."/>
            <person name="Miyashita H."/>
            <person name="Maruyama F."/>
            <person name="van Verk M.C."/>
            <person name="Dutilh B.E."/>
            <person name="Thompson C.C."/>
            <person name="Thompson F.L."/>
        </authorList>
    </citation>
    <scope>NUCLEOTIDE SEQUENCE [LARGE SCALE GENOMIC DNA]</scope>
    <source>
        <strain evidence="2 3">CCMR0081</strain>
    </source>
</reference>
<dbReference type="EMBL" id="QXHD01000004">
    <property type="protein sequence ID" value="NEZ59246.1"/>
    <property type="molecule type" value="Genomic_DNA"/>
</dbReference>
<evidence type="ECO:0000256" key="1">
    <source>
        <dbReference type="SAM" id="Phobius"/>
    </source>
</evidence>
<keyword evidence="1" id="KW-0472">Membrane</keyword>
<keyword evidence="3" id="KW-1185">Reference proteome</keyword>
<protein>
    <submittedName>
        <fullName evidence="2">Uncharacterized protein</fullName>
    </submittedName>
</protein>
<gene>
    <name evidence="2" type="ORF">DXZ20_27100</name>
</gene>
<dbReference type="Proteomes" id="UP000481033">
    <property type="component" value="Unassembled WGS sequence"/>
</dbReference>
<dbReference type="AlphaFoldDB" id="A0A6M0RSV9"/>
<proteinExistence type="predicted"/>